<dbReference type="InterPro" id="IPR002938">
    <property type="entry name" value="FAD-bd"/>
</dbReference>
<accession>A0A1R1EPU1</accession>
<reference evidence="2 3" key="1">
    <citation type="submission" date="2016-11" db="EMBL/GenBank/DDBJ databases">
        <title>Paenibacillus species isolates.</title>
        <authorList>
            <person name="Beno S.M."/>
        </authorList>
    </citation>
    <scope>NUCLEOTIDE SEQUENCE [LARGE SCALE GENOMIC DNA]</scope>
    <source>
        <strain evidence="2 3">FSL R5-0378</strain>
    </source>
</reference>
<comment type="caution">
    <text evidence="2">The sequence shown here is derived from an EMBL/GenBank/DDBJ whole genome shotgun (WGS) entry which is preliminary data.</text>
</comment>
<dbReference type="Pfam" id="PF01494">
    <property type="entry name" value="FAD_binding_3"/>
    <property type="match status" value="1"/>
</dbReference>
<dbReference type="PANTHER" id="PTHR42685:SF22">
    <property type="entry name" value="CONDITIONED MEDIUM FACTOR RECEPTOR 1"/>
    <property type="match status" value="1"/>
</dbReference>
<protein>
    <recommendedName>
        <fullName evidence="1">FAD-binding domain-containing protein</fullName>
    </recommendedName>
</protein>
<dbReference type="EMBL" id="MRTP01000004">
    <property type="protein sequence ID" value="OMF53835.1"/>
    <property type="molecule type" value="Genomic_DNA"/>
</dbReference>
<dbReference type="STRING" id="297318.BK138_18665"/>
<dbReference type="InterPro" id="IPR050407">
    <property type="entry name" value="Geranylgeranyl_reductase"/>
</dbReference>
<proteinExistence type="predicted"/>
<gene>
    <name evidence="2" type="ORF">BK138_18665</name>
</gene>
<keyword evidence="3" id="KW-1185">Reference proteome</keyword>
<dbReference type="Proteomes" id="UP000187172">
    <property type="component" value="Unassembled WGS sequence"/>
</dbReference>
<feature type="domain" description="FAD-binding" evidence="1">
    <location>
        <begin position="6"/>
        <end position="160"/>
    </location>
</feature>
<dbReference type="GO" id="GO:0071949">
    <property type="term" value="F:FAD binding"/>
    <property type="evidence" value="ECO:0007669"/>
    <property type="project" value="InterPro"/>
</dbReference>
<dbReference type="SUPFAM" id="SSF51905">
    <property type="entry name" value="FAD/NAD(P)-binding domain"/>
    <property type="match status" value="1"/>
</dbReference>
<dbReference type="AlphaFoldDB" id="A0A1R1EPU1"/>
<evidence type="ECO:0000313" key="2">
    <source>
        <dbReference type="EMBL" id="OMF53835.1"/>
    </source>
</evidence>
<sequence>MIPMQDAVIIGAGLAGCSLAIRLSAQGWKTVLIDRQYFPRHKPCGEFLSPEARETLASLGVAEAVERMEPNPIDRARLVLRHGQVLEAALPGTGWGISRYTLDAGLHRAAREAGVEIRDATTVTSIHAREDGGGYIVGTRTGGLSDTLEARTVIAAWGCHRRPDLIDYEEMGQDGHAYIGIKTHMTGLAGTEAVELYLVPGGYIGIAPVEAGTYNVAALLRRDRLKGAGVKMKELLDFAASGNPLLARRLSEGTPTDGTMISTAPVYLSRRPQPWRMIPHAGDACAMIPPLFGDGMSAALRSGILCASFADRYLRGELSMQDWERLYTEAVHREFSGILRKGRYLQAISGRPSAGRILSGFARLFPPVADSLVKATRLKNTMS</sequence>
<organism evidence="2 3">
    <name type="scientific">Paenibacillus rhizosphaerae</name>
    <dbReference type="NCBI Taxonomy" id="297318"/>
    <lineage>
        <taxon>Bacteria</taxon>
        <taxon>Bacillati</taxon>
        <taxon>Bacillota</taxon>
        <taxon>Bacilli</taxon>
        <taxon>Bacillales</taxon>
        <taxon>Paenibacillaceae</taxon>
        <taxon>Paenibacillus</taxon>
    </lineage>
</organism>
<dbReference type="Gene3D" id="3.50.50.60">
    <property type="entry name" value="FAD/NAD(P)-binding domain"/>
    <property type="match status" value="1"/>
</dbReference>
<evidence type="ECO:0000313" key="3">
    <source>
        <dbReference type="Proteomes" id="UP000187172"/>
    </source>
</evidence>
<dbReference type="InterPro" id="IPR036188">
    <property type="entry name" value="FAD/NAD-bd_sf"/>
</dbReference>
<dbReference type="PANTHER" id="PTHR42685">
    <property type="entry name" value="GERANYLGERANYL DIPHOSPHATE REDUCTASE"/>
    <property type="match status" value="1"/>
</dbReference>
<evidence type="ECO:0000259" key="1">
    <source>
        <dbReference type="Pfam" id="PF01494"/>
    </source>
</evidence>
<name>A0A1R1EPU1_9BACL</name>